<comment type="caution">
    <text evidence="1">The sequence shown here is derived from an EMBL/GenBank/DDBJ whole genome shotgun (WGS) entry which is preliminary data.</text>
</comment>
<reference evidence="1" key="1">
    <citation type="journal article" date="2015" name="Nature">
        <title>Complex archaea that bridge the gap between prokaryotes and eukaryotes.</title>
        <authorList>
            <person name="Spang A."/>
            <person name="Saw J.H."/>
            <person name="Jorgensen S.L."/>
            <person name="Zaremba-Niedzwiedzka K."/>
            <person name="Martijn J."/>
            <person name="Lind A.E."/>
            <person name="van Eijk R."/>
            <person name="Schleper C."/>
            <person name="Guy L."/>
            <person name="Ettema T.J."/>
        </authorList>
    </citation>
    <scope>NUCLEOTIDE SEQUENCE</scope>
</reference>
<sequence length="78" mass="8832">MANSLLTEHLKLSDHSYRLFKQITDEILLGKSANQSIVRNKRAKIAETLSRIRELEVAQRLALGPERTKGSVEDTDNL</sequence>
<name>A0A0F9CUV1_9ZZZZ</name>
<organism evidence="1">
    <name type="scientific">marine sediment metagenome</name>
    <dbReference type="NCBI Taxonomy" id="412755"/>
    <lineage>
        <taxon>unclassified sequences</taxon>
        <taxon>metagenomes</taxon>
        <taxon>ecological metagenomes</taxon>
    </lineage>
</organism>
<accession>A0A0F9CUV1</accession>
<evidence type="ECO:0000313" key="1">
    <source>
        <dbReference type="EMBL" id="KKL53133.1"/>
    </source>
</evidence>
<gene>
    <name evidence="1" type="ORF">LCGC14_2278450</name>
</gene>
<dbReference type="AlphaFoldDB" id="A0A0F9CUV1"/>
<dbReference type="EMBL" id="LAZR01031645">
    <property type="protein sequence ID" value="KKL53133.1"/>
    <property type="molecule type" value="Genomic_DNA"/>
</dbReference>
<feature type="non-terminal residue" evidence="1">
    <location>
        <position position="78"/>
    </location>
</feature>
<proteinExistence type="predicted"/>
<protein>
    <submittedName>
        <fullName evidence="1">Uncharacterized protein</fullName>
    </submittedName>
</protein>